<evidence type="ECO:0000313" key="1">
    <source>
        <dbReference type="EMBL" id="MDA1358781.1"/>
    </source>
</evidence>
<organism evidence="1 2">
    <name type="scientific">Glycomyces luteolus</name>
    <dbReference type="NCBI Taxonomy" id="2670330"/>
    <lineage>
        <taxon>Bacteria</taxon>
        <taxon>Bacillati</taxon>
        <taxon>Actinomycetota</taxon>
        <taxon>Actinomycetes</taxon>
        <taxon>Glycomycetales</taxon>
        <taxon>Glycomycetaceae</taxon>
        <taxon>Glycomyces</taxon>
    </lineage>
</organism>
<evidence type="ECO:0000313" key="2">
    <source>
        <dbReference type="Proteomes" id="UP001146067"/>
    </source>
</evidence>
<accession>A0A9X3SPB3</accession>
<gene>
    <name evidence="1" type="ORF">O1R50_04055</name>
</gene>
<protein>
    <submittedName>
        <fullName evidence="1">Uncharacterized protein</fullName>
    </submittedName>
</protein>
<reference evidence="1" key="1">
    <citation type="submission" date="2022-12" db="EMBL/GenBank/DDBJ databases">
        <title>Gycomyces niveus sp.nov.,a novel actinomycete isolated from soil in Shouguan.</title>
        <authorList>
            <person name="Yang X."/>
        </authorList>
    </citation>
    <scope>NUCLEOTIDE SEQUENCE</scope>
    <source>
        <strain evidence="1">NEAU-A15</strain>
    </source>
</reference>
<proteinExistence type="predicted"/>
<sequence length="303" mass="34434">MPHKANDKWVIRGVLQSAAADWTSSYEILGIAEEAARRKDEIEDPTVLSKTNDSSDHGKISSAYGHWDAEIISQVFNVTRTMLSQGLVNVGVTAPFVTWPGNLEDWLHALNEIELSLASCHAHDDWFDLEITEKGILAYDNRMLMIASKLILSEGVNRETTLMSTEVSYRNTVYGFDDDDRSMLHQRLSEQIVNDPTQILDSIVECRDRWWEDNRKQTIRRSIACLNHLISLGLIYVANGGSVVSVIEFPESSTQNDLLQWQANVSSETKIQLSDLARHIGLEYLREPLKDRVNFMTSEWSIH</sequence>
<dbReference type="AlphaFoldDB" id="A0A9X3SPB3"/>
<name>A0A9X3SPB3_9ACTN</name>
<comment type="caution">
    <text evidence="1">The sequence shown here is derived from an EMBL/GenBank/DDBJ whole genome shotgun (WGS) entry which is preliminary data.</text>
</comment>
<keyword evidence="2" id="KW-1185">Reference proteome</keyword>
<dbReference type="Proteomes" id="UP001146067">
    <property type="component" value="Unassembled WGS sequence"/>
</dbReference>
<dbReference type="EMBL" id="JAPZVP010000003">
    <property type="protein sequence ID" value="MDA1358781.1"/>
    <property type="molecule type" value="Genomic_DNA"/>
</dbReference>
<dbReference type="RefSeq" id="WP_270108596.1">
    <property type="nucleotide sequence ID" value="NZ_JAPZVP010000003.1"/>
</dbReference>